<evidence type="ECO:0000313" key="2">
    <source>
        <dbReference type="Proteomes" id="UP000694865"/>
    </source>
</evidence>
<organism evidence="2 3">
    <name type="scientific">Saccoglossus kowalevskii</name>
    <name type="common">Acorn worm</name>
    <dbReference type="NCBI Taxonomy" id="10224"/>
    <lineage>
        <taxon>Eukaryota</taxon>
        <taxon>Metazoa</taxon>
        <taxon>Hemichordata</taxon>
        <taxon>Enteropneusta</taxon>
        <taxon>Harrimaniidae</taxon>
        <taxon>Saccoglossus</taxon>
    </lineage>
</organism>
<proteinExistence type="predicted"/>
<gene>
    <name evidence="3" type="primary">LOC100372365</name>
</gene>
<dbReference type="Proteomes" id="UP000694865">
    <property type="component" value="Unplaced"/>
</dbReference>
<feature type="compositionally biased region" description="Polar residues" evidence="1">
    <location>
        <begin position="243"/>
        <end position="258"/>
    </location>
</feature>
<feature type="region of interest" description="Disordered" evidence="1">
    <location>
        <begin position="45"/>
        <end position="119"/>
    </location>
</feature>
<accession>A0ABM0GMM6</accession>
<keyword evidence="2" id="KW-1185">Reference proteome</keyword>
<feature type="region of interest" description="Disordered" evidence="1">
    <location>
        <begin position="239"/>
        <end position="258"/>
    </location>
</feature>
<dbReference type="PANTHER" id="PTHR28348:SF1">
    <property type="entry name" value="UPF0193 PROTEIN EVG1"/>
    <property type="match status" value="1"/>
</dbReference>
<dbReference type="InterPro" id="IPR007914">
    <property type="entry name" value="UPF0193"/>
</dbReference>
<name>A0ABM0GMM6_SACKO</name>
<feature type="compositionally biased region" description="Basic and acidic residues" evidence="1">
    <location>
        <begin position="79"/>
        <end position="107"/>
    </location>
</feature>
<reference evidence="3" key="1">
    <citation type="submission" date="2025-08" db="UniProtKB">
        <authorList>
            <consortium name="RefSeq"/>
        </authorList>
    </citation>
    <scope>IDENTIFICATION</scope>
    <source>
        <tissue evidence="3">Testes</tissue>
    </source>
</reference>
<sequence>MAQRKGAVAKGGMWQGHTVSYSKETQELLKVMMAESRLTNFQQRQINNEMRGGGNLPLRVHPTSSAEPAAPTPPRPKSKRVDARNHKPGLRSKDVIEGRMDEYKSDYRPLPTKSLGDKEKDRLSHIMAYGEDLPKMTNQRLEQILRPKTPPKEVDRFDELQAEVEERQAFLADMESLGKGKEFRPIIATEISRSIREMEIIDKQRTAELEKAIAERERQRQLSTKRENTIPLPDVIKMESEKSTLSTKSVKSDTKPSMSTVDILADFPDKS</sequence>
<evidence type="ECO:0000256" key="1">
    <source>
        <dbReference type="SAM" id="MobiDB-lite"/>
    </source>
</evidence>
<evidence type="ECO:0000313" key="3">
    <source>
        <dbReference type="RefSeq" id="XP_002733278.1"/>
    </source>
</evidence>
<dbReference type="PANTHER" id="PTHR28348">
    <property type="entry name" value="UPF0193 PROTEIN EVG1"/>
    <property type="match status" value="1"/>
</dbReference>
<dbReference type="GeneID" id="100372365"/>
<dbReference type="Pfam" id="PF05250">
    <property type="entry name" value="UPF0193"/>
    <property type="match status" value="1"/>
</dbReference>
<dbReference type="RefSeq" id="XP_002733278.1">
    <property type="nucleotide sequence ID" value="XM_002733232.2"/>
</dbReference>
<protein>
    <submittedName>
        <fullName evidence="3">UPF0193 protein EVG1-like</fullName>
    </submittedName>
</protein>